<dbReference type="AlphaFoldDB" id="A0A9P1FJW0"/>
<dbReference type="OrthoDB" id="408702at2759"/>
<sequence>MKRPASNKRKIQTSHEEDSIHLDVNEFCELGEFARAGMEAVKLALERANESLADGRIPISGAAVELTKPGKLKTVTIGHNGRIPPLSGQSGYPTDHGETAAIREIKDVSKIAWSRVVFATTLSPCIMCSSALKWLWKLGLRRVVVAESSSFAGATLLDELDGMTVVRLSNLKAQSMMKTFSTHYPWDWAADIGEIPPGDLTFSQSLETADELEEFLKKMHKEMKPGHQAAVVSSEGILASAEDERPQSGGNETRSAAMIAMGSAGSQVNLRECVLFFRASDHSPNVNLDEFGAVSMGACKLFKPAKVVLTASPTDELKLSLENAGIQVLVASVKL</sequence>
<reference evidence="5 6" key="2">
    <citation type="submission" date="2024-05" db="EMBL/GenBank/DDBJ databases">
        <authorList>
            <person name="Chen Y."/>
            <person name="Shah S."/>
            <person name="Dougan E. K."/>
            <person name="Thang M."/>
            <person name="Chan C."/>
        </authorList>
    </citation>
    <scope>NUCLEOTIDE SEQUENCE [LARGE SCALE GENOMIC DNA]</scope>
</reference>
<evidence type="ECO:0000313" key="5">
    <source>
        <dbReference type="EMBL" id="CAL4766125.1"/>
    </source>
</evidence>
<dbReference type="Proteomes" id="UP001152797">
    <property type="component" value="Unassembled WGS sequence"/>
</dbReference>
<dbReference type="SUPFAM" id="SSF53927">
    <property type="entry name" value="Cytidine deaminase-like"/>
    <property type="match status" value="1"/>
</dbReference>
<accession>A0A9P1FJW0</accession>
<evidence type="ECO:0000256" key="2">
    <source>
        <dbReference type="ARBA" id="ARBA00022833"/>
    </source>
</evidence>
<name>A0A9P1FJW0_9DINO</name>
<dbReference type="EMBL" id="CAMXCT020000438">
    <property type="protein sequence ID" value="CAL1132188.1"/>
    <property type="molecule type" value="Genomic_DNA"/>
</dbReference>
<keyword evidence="1" id="KW-0479">Metal-binding</keyword>
<evidence type="ECO:0000313" key="4">
    <source>
        <dbReference type="EMBL" id="CAI3978813.1"/>
    </source>
</evidence>
<organism evidence="4">
    <name type="scientific">Cladocopium goreaui</name>
    <dbReference type="NCBI Taxonomy" id="2562237"/>
    <lineage>
        <taxon>Eukaryota</taxon>
        <taxon>Sar</taxon>
        <taxon>Alveolata</taxon>
        <taxon>Dinophyceae</taxon>
        <taxon>Suessiales</taxon>
        <taxon>Symbiodiniaceae</taxon>
        <taxon>Cladocopium</taxon>
    </lineage>
</organism>
<keyword evidence="2" id="KW-0862">Zinc</keyword>
<dbReference type="PROSITE" id="PS51747">
    <property type="entry name" value="CYT_DCMP_DEAMINASES_2"/>
    <property type="match status" value="1"/>
</dbReference>
<dbReference type="InterPro" id="IPR002125">
    <property type="entry name" value="CMP_dCMP_dom"/>
</dbReference>
<dbReference type="EMBL" id="CAMXCT030000438">
    <property type="protein sequence ID" value="CAL4766125.1"/>
    <property type="molecule type" value="Genomic_DNA"/>
</dbReference>
<reference evidence="4" key="1">
    <citation type="submission" date="2022-10" db="EMBL/GenBank/DDBJ databases">
        <authorList>
            <person name="Chen Y."/>
            <person name="Dougan E. K."/>
            <person name="Chan C."/>
            <person name="Rhodes N."/>
            <person name="Thang M."/>
        </authorList>
    </citation>
    <scope>NUCLEOTIDE SEQUENCE</scope>
</reference>
<dbReference type="EMBL" id="CAMXCT010000438">
    <property type="protein sequence ID" value="CAI3978813.1"/>
    <property type="molecule type" value="Genomic_DNA"/>
</dbReference>
<evidence type="ECO:0000313" key="6">
    <source>
        <dbReference type="Proteomes" id="UP001152797"/>
    </source>
</evidence>
<dbReference type="GO" id="GO:0008270">
    <property type="term" value="F:zinc ion binding"/>
    <property type="evidence" value="ECO:0007669"/>
    <property type="project" value="InterPro"/>
</dbReference>
<dbReference type="GO" id="GO:0016787">
    <property type="term" value="F:hydrolase activity"/>
    <property type="evidence" value="ECO:0007669"/>
    <property type="project" value="InterPro"/>
</dbReference>
<keyword evidence="6" id="KW-1185">Reference proteome</keyword>
<evidence type="ECO:0000256" key="1">
    <source>
        <dbReference type="ARBA" id="ARBA00022723"/>
    </source>
</evidence>
<protein>
    <submittedName>
        <fullName evidence="5">Cytosine deaminase (Cytosine aminohydrolase)</fullName>
    </submittedName>
</protein>
<gene>
    <name evidence="4" type="ORF">C1SCF055_LOCUS6814</name>
</gene>
<proteinExistence type="predicted"/>
<dbReference type="InterPro" id="IPR016192">
    <property type="entry name" value="APOBEC/CMP_deaminase_Zn-bd"/>
</dbReference>
<feature type="domain" description="CMP/dCMP-type deaminase" evidence="3">
    <location>
        <begin position="35"/>
        <end position="156"/>
    </location>
</feature>
<dbReference type="PROSITE" id="PS00903">
    <property type="entry name" value="CYT_DCMP_DEAMINASES_1"/>
    <property type="match status" value="1"/>
</dbReference>
<comment type="caution">
    <text evidence="4">The sequence shown here is derived from an EMBL/GenBank/DDBJ whole genome shotgun (WGS) entry which is preliminary data.</text>
</comment>
<dbReference type="InterPro" id="IPR016193">
    <property type="entry name" value="Cytidine_deaminase-like"/>
</dbReference>
<evidence type="ECO:0000259" key="3">
    <source>
        <dbReference type="PROSITE" id="PS51747"/>
    </source>
</evidence>
<dbReference type="CDD" id="cd01285">
    <property type="entry name" value="nucleoside_deaminase"/>
    <property type="match status" value="1"/>
</dbReference>
<dbReference type="Pfam" id="PF00383">
    <property type="entry name" value="dCMP_cyt_deam_1"/>
    <property type="match status" value="1"/>
</dbReference>
<dbReference type="Gene3D" id="3.40.140.10">
    <property type="entry name" value="Cytidine Deaminase, domain 2"/>
    <property type="match status" value="1"/>
</dbReference>